<dbReference type="SUPFAM" id="SSF58113">
    <property type="entry name" value="Apolipoprotein A-I"/>
    <property type="match status" value="1"/>
</dbReference>
<evidence type="ECO:0000313" key="10">
    <source>
        <dbReference type="Proteomes" id="UP000218427"/>
    </source>
</evidence>
<evidence type="ECO:0000256" key="3">
    <source>
        <dbReference type="ARBA" id="ARBA00022692"/>
    </source>
</evidence>
<feature type="transmembrane region" description="Helical" evidence="7">
    <location>
        <begin position="51"/>
        <end position="71"/>
    </location>
</feature>
<evidence type="ECO:0000256" key="4">
    <source>
        <dbReference type="ARBA" id="ARBA00022989"/>
    </source>
</evidence>
<comment type="subcellular location">
    <subcellularLocation>
        <location evidence="1">Cell membrane</location>
        <topology evidence="1">Multi-pass membrane protein</topology>
    </subcellularLocation>
    <subcellularLocation>
        <location evidence="6">Membrane</location>
        <topology evidence="6">Multi-pass membrane protein</topology>
    </subcellularLocation>
</comment>
<organism evidence="9 10">
    <name type="scientific">Microbulbifer flavimaris</name>
    <dbReference type="NCBI Taxonomy" id="1781068"/>
    <lineage>
        <taxon>Bacteria</taxon>
        <taxon>Pseudomonadati</taxon>
        <taxon>Pseudomonadota</taxon>
        <taxon>Gammaproteobacteria</taxon>
        <taxon>Cellvibrionales</taxon>
        <taxon>Microbulbiferaceae</taxon>
        <taxon>Microbulbifer</taxon>
    </lineage>
</organism>
<gene>
    <name evidence="9" type="ORF">AWR36_012865</name>
</gene>
<dbReference type="InterPro" id="IPR002898">
    <property type="entry name" value="MotA_ExbB_proton_chnl"/>
</dbReference>
<evidence type="ECO:0000256" key="6">
    <source>
        <dbReference type="RuleBase" id="RU004057"/>
    </source>
</evidence>
<dbReference type="EMBL" id="LRFG02000004">
    <property type="protein sequence ID" value="PCO04877.1"/>
    <property type="molecule type" value="Genomic_DNA"/>
</dbReference>
<keyword evidence="6" id="KW-0653">Protein transport</keyword>
<evidence type="ECO:0000256" key="7">
    <source>
        <dbReference type="SAM" id="Phobius"/>
    </source>
</evidence>
<reference evidence="9" key="1">
    <citation type="submission" date="2017-08" db="EMBL/GenBank/DDBJ databases">
        <title>Microbulbifer marisrubri sp. nov., a halophilic alphaproteobacterium isolated from marine sediment of the Yellow Sea, China.</title>
        <authorList>
            <person name="Zhang G."/>
            <person name="Xiong Q."/>
        </authorList>
    </citation>
    <scope>NUCLEOTIDE SEQUENCE [LARGE SCALE GENOMIC DNA]</scope>
    <source>
        <strain evidence="9">WRN-8</strain>
    </source>
</reference>
<evidence type="ECO:0000313" key="9">
    <source>
        <dbReference type="EMBL" id="PCO04877.1"/>
    </source>
</evidence>
<evidence type="ECO:0000256" key="2">
    <source>
        <dbReference type="ARBA" id="ARBA00022475"/>
    </source>
</evidence>
<dbReference type="Pfam" id="PF01618">
    <property type="entry name" value="MotA_ExbB"/>
    <property type="match status" value="1"/>
</dbReference>
<keyword evidence="2" id="KW-1003">Cell membrane</keyword>
<dbReference type="RefSeq" id="WP_067085568.1">
    <property type="nucleotide sequence ID" value="NZ_LRFG02000004.1"/>
</dbReference>
<keyword evidence="6" id="KW-0813">Transport</keyword>
<feature type="transmembrane region" description="Helical" evidence="7">
    <location>
        <begin position="20"/>
        <end position="39"/>
    </location>
</feature>
<accession>A0ABX4HYU9</accession>
<evidence type="ECO:0000256" key="5">
    <source>
        <dbReference type="ARBA" id="ARBA00023136"/>
    </source>
</evidence>
<comment type="caution">
    <text evidence="9">The sequence shown here is derived from an EMBL/GenBank/DDBJ whole genome shotgun (WGS) entry which is preliminary data.</text>
</comment>
<keyword evidence="5 7" id="KW-0472">Membrane</keyword>
<keyword evidence="10" id="KW-1185">Reference proteome</keyword>
<protein>
    <recommendedName>
        <fullName evidence="8">MotA/TolQ/ExbB proton channel domain-containing protein</fullName>
    </recommendedName>
</protein>
<evidence type="ECO:0000259" key="8">
    <source>
        <dbReference type="Pfam" id="PF01618"/>
    </source>
</evidence>
<proteinExistence type="inferred from homology"/>
<sequence length="435" mass="48126">MSGLLNQLFAAFTPAAVTDTFLALMLLIFAMALVLRFGGRGREFVEQCPGFLTSLGILGTFVGIIIGLYGFSLEDIDRSIADLMAGLKTAFITSVIGLALSLLLRVFTRMLKLPSDPVESAATIDDLNRNLVSLHSALDQYAQRTGESVVKQLEQVVAGFNTRLESQFGANLQTFCRQLEQLGPVLHKVSSEYAAHAERVSSWSQQCQTNQAALLEQQALINKAHERIAELPQLYRGLDQLLAQQGQQASQLAELLHRQGDSVQQLTALVPKLPESMEHLSRGIATAQQRVDENLVSIERLLQEQARGLAEPLQGVVRAMEGLEALDPQAMKTLVASSAEAHRESMRELAQTMASTHREMVQALSAVIRKELQDADVSIRRQYEQIDREMNRQVEQVLSAMGEALATVSGTFTRDFQQLIAQVRRVRAREVEYAE</sequence>
<keyword evidence="3 7" id="KW-0812">Transmembrane</keyword>
<name>A0ABX4HYU9_9GAMM</name>
<evidence type="ECO:0000256" key="1">
    <source>
        <dbReference type="ARBA" id="ARBA00004651"/>
    </source>
</evidence>
<dbReference type="Proteomes" id="UP000218427">
    <property type="component" value="Unassembled WGS sequence"/>
</dbReference>
<feature type="domain" description="MotA/TolQ/ExbB proton channel" evidence="8">
    <location>
        <begin position="41"/>
        <end position="112"/>
    </location>
</feature>
<keyword evidence="4 7" id="KW-1133">Transmembrane helix</keyword>
<comment type="similarity">
    <text evidence="6">Belongs to the exbB/tolQ family.</text>
</comment>
<feature type="transmembrane region" description="Helical" evidence="7">
    <location>
        <begin position="83"/>
        <end position="104"/>
    </location>
</feature>